<dbReference type="InterPro" id="IPR036661">
    <property type="entry name" value="Luciferase-like_sf"/>
</dbReference>
<dbReference type="InterPro" id="IPR019949">
    <property type="entry name" value="CmoO-like"/>
</dbReference>
<evidence type="ECO:0000256" key="1">
    <source>
        <dbReference type="ARBA" id="ARBA00007789"/>
    </source>
</evidence>
<keyword evidence="4" id="KW-1185">Reference proteome</keyword>
<comment type="similarity">
    <text evidence="1">To bacterial alkanal monooxygenase alpha and beta chains.</text>
</comment>
<geneLocation type="plasmid" evidence="3 4">
    <name>pTHECO01</name>
</geneLocation>
<feature type="domain" description="Luciferase-like" evidence="2">
    <location>
        <begin position="6"/>
        <end position="297"/>
    </location>
</feature>
<dbReference type="SUPFAM" id="SSF51679">
    <property type="entry name" value="Bacterial luciferase-like"/>
    <property type="match status" value="1"/>
</dbReference>
<sequence length="336" mass="37041">MVQRLSILDMAPVDHGTSAKQALINSVKLASKADELGYERFWVTEHHNLSSVASASPELLIGQIAANTQRIRVGSGGVMLPNHSPLKVAENFKLLQTFYPDRIDLGVGRAPGTDSKTALALRRSMHSLNADDLQELLRELRGYDHPSDSLPDDSIAQIIAMPQDAPLPPIWILGSSLYSAQLAAIEAANYSFAYHFNPSGAKEAISLYRKLYRENHGVSAPNVILGVSVIGGDTDKEVEYQKRIISLKFLQSLGHFNGVDPLKAHELRFSEAHHQAAQSFLSTIIIGTWSELKPQLDFLADTLGVQELIVSTAQEGFDTRLKLYEKLAEFYNLQPN</sequence>
<dbReference type="PANTHER" id="PTHR30137">
    <property type="entry name" value="LUCIFERASE-LIKE MONOOXYGENASE"/>
    <property type="match status" value="1"/>
</dbReference>
<dbReference type="InterPro" id="IPR011251">
    <property type="entry name" value="Luciferase-like_dom"/>
</dbReference>
<dbReference type="RefSeq" id="WP_015256783.1">
    <property type="nucleotide sequence ID" value="NC_019898.1"/>
</dbReference>
<evidence type="ECO:0000259" key="2">
    <source>
        <dbReference type="Pfam" id="PF00296"/>
    </source>
</evidence>
<evidence type="ECO:0000313" key="4">
    <source>
        <dbReference type="Proteomes" id="UP000010795"/>
    </source>
</evidence>
<dbReference type="InterPro" id="IPR050766">
    <property type="entry name" value="Bact_Lucif_Oxidored"/>
</dbReference>
<organism evidence="3 4">
    <name type="scientific">Thermobacillus composti (strain DSM 18247 / JCM 13945 / KWC4)</name>
    <dbReference type="NCBI Taxonomy" id="717605"/>
    <lineage>
        <taxon>Bacteria</taxon>
        <taxon>Bacillati</taxon>
        <taxon>Bacillota</taxon>
        <taxon>Bacilli</taxon>
        <taxon>Bacillales</taxon>
        <taxon>Paenibacillaceae</taxon>
        <taxon>Thermobacillus</taxon>
    </lineage>
</organism>
<dbReference type="PANTHER" id="PTHR30137:SF6">
    <property type="entry name" value="LUCIFERASE-LIKE MONOOXYGENASE"/>
    <property type="match status" value="1"/>
</dbReference>
<dbReference type="GO" id="GO:0005829">
    <property type="term" value="C:cytosol"/>
    <property type="evidence" value="ECO:0007669"/>
    <property type="project" value="TreeGrafter"/>
</dbReference>
<dbReference type="AlphaFoldDB" id="L0EJV3"/>
<keyword evidence="3" id="KW-0614">Plasmid</keyword>
<dbReference type="HOGENOM" id="CLU_027853_9_0_9"/>
<dbReference type="OrthoDB" id="9780518at2"/>
<evidence type="ECO:0000313" key="3">
    <source>
        <dbReference type="EMBL" id="AGA60071.1"/>
    </source>
</evidence>
<protein>
    <submittedName>
        <fullName evidence="3">Luciferase family oxidoreductase, group 1</fullName>
    </submittedName>
</protein>
<gene>
    <name evidence="3" type="ordered locus">Theco_4071</name>
</gene>
<dbReference type="GO" id="GO:0016705">
    <property type="term" value="F:oxidoreductase activity, acting on paired donors, with incorporation or reduction of molecular oxygen"/>
    <property type="evidence" value="ECO:0007669"/>
    <property type="project" value="InterPro"/>
</dbReference>
<proteinExistence type="predicted"/>
<dbReference type="Proteomes" id="UP000010795">
    <property type="component" value="Plasmid pTHECO01"/>
</dbReference>
<dbReference type="EMBL" id="CP003256">
    <property type="protein sequence ID" value="AGA60071.1"/>
    <property type="molecule type" value="Genomic_DNA"/>
</dbReference>
<dbReference type="NCBIfam" id="TIGR03558">
    <property type="entry name" value="oxido_grp_1"/>
    <property type="match status" value="1"/>
</dbReference>
<accession>L0EJV3</accession>
<dbReference type="KEGG" id="tco:Theco_4071"/>
<dbReference type="Gene3D" id="3.20.20.30">
    <property type="entry name" value="Luciferase-like domain"/>
    <property type="match status" value="1"/>
</dbReference>
<reference evidence="4" key="1">
    <citation type="submission" date="2012-01" db="EMBL/GenBank/DDBJ databases">
        <title>Complete sequence of plasmid of Thermobacillus composti KWC4.</title>
        <authorList>
            <person name="Lucas S."/>
            <person name="Han J."/>
            <person name="Lapidus A."/>
            <person name="Cheng J.-F."/>
            <person name="Goodwin L."/>
            <person name="Pitluck S."/>
            <person name="Peters L."/>
            <person name="Ovchinnikova G."/>
            <person name="Teshima H."/>
            <person name="Detter J.C."/>
            <person name="Han C."/>
            <person name="Tapia R."/>
            <person name="Land M."/>
            <person name="Hauser L."/>
            <person name="Kyrpides N."/>
            <person name="Ivanova N."/>
            <person name="Pagani I."/>
            <person name="Anderson I."/>
            <person name="Woyke T."/>
        </authorList>
    </citation>
    <scope>NUCLEOTIDE SEQUENCE [LARGE SCALE GENOMIC DNA]</scope>
    <source>
        <strain evidence="4">DSM 18247 / JCM 13945 / KWC4</strain>
        <plasmid evidence="4">Plasmid pTHECO01</plasmid>
    </source>
</reference>
<name>L0EJV3_THECK</name>
<dbReference type="Pfam" id="PF00296">
    <property type="entry name" value="Bac_luciferase"/>
    <property type="match status" value="1"/>
</dbReference>
<dbReference type="eggNOG" id="COG2141">
    <property type="taxonomic scope" value="Bacteria"/>
</dbReference>